<proteinExistence type="predicted"/>
<evidence type="ECO:0000313" key="1">
    <source>
        <dbReference type="EMBL" id="ALV08376.1"/>
    </source>
</evidence>
<protein>
    <submittedName>
        <fullName evidence="1">Uncharacterized protein</fullName>
    </submittedName>
</protein>
<dbReference type="Proteomes" id="UP000060699">
    <property type="component" value="Chromosome"/>
</dbReference>
<dbReference type="KEGG" id="rdp:RD2015_3925"/>
<evidence type="ECO:0000313" key="2">
    <source>
        <dbReference type="Proteomes" id="UP000060699"/>
    </source>
</evidence>
<name>A0A0U3CI91_9BURK</name>
<sequence>MTARTPLTQQHEPLLWELSDRYFADEHLRYHAAPQQQIDAIRSVLSDFDAIEAMHLPDQLYTHKRLNLLDAALEILLESPETVNQSSSYAVAFAIDGLARIPKRFAKNSPYGSACTTFYARAHEAIYRHHPQRDESWDAPFQDFKAAVQRVNEAPRTHAEGSLISAGRHVELFKLGPTMPWMSVSGGAVSV</sequence>
<accession>A0A0U3CI91</accession>
<organism evidence="1 2">
    <name type="scientific">Roseateles depolymerans</name>
    <dbReference type="NCBI Taxonomy" id="76731"/>
    <lineage>
        <taxon>Bacteria</taxon>
        <taxon>Pseudomonadati</taxon>
        <taxon>Pseudomonadota</taxon>
        <taxon>Betaproteobacteria</taxon>
        <taxon>Burkholderiales</taxon>
        <taxon>Sphaerotilaceae</taxon>
        <taxon>Roseateles</taxon>
    </lineage>
</organism>
<keyword evidence="2" id="KW-1185">Reference proteome</keyword>
<dbReference type="RefSeq" id="WP_058936351.1">
    <property type="nucleotide sequence ID" value="NZ_CP013729.1"/>
</dbReference>
<dbReference type="EMBL" id="CP013729">
    <property type="protein sequence ID" value="ALV08376.1"/>
    <property type="molecule type" value="Genomic_DNA"/>
</dbReference>
<reference evidence="1 2" key="1">
    <citation type="submission" date="2015-12" db="EMBL/GenBank/DDBJ databases">
        <title>Complete genome of Roseateles depolymerans KCTC 42856.</title>
        <authorList>
            <person name="Kim K.M."/>
        </authorList>
    </citation>
    <scope>NUCLEOTIDE SEQUENCE [LARGE SCALE GENOMIC DNA]</scope>
    <source>
        <strain evidence="1 2">KCTC 42856</strain>
    </source>
</reference>
<dbReference type="AlphaFoldDB" id="A0A0U3CI91"/>
<gene>
    <name evidence="1" type="ORF">RD2015_3925</name>
</gene>